<evidence type="ECO:0000313" key="2">
    <source>
        <dbReference type="Proteomes" id="UP000219788"/>
    </source>
</evidence>
<protein>
    <recommendedName>
        <fullName evidence="3">DUF1508 domain-containing protein</fullName>
    </recommendedName>
</protein>
<dbReference type="OrthoDB" id="6413469at2"/>
<dbReference type="RefSeq" id="WP_005292322.1">
    <property type="nucleotide sequence ID" value="NZ_AP028090.1"/>
</dbReference>
<gene>
    <name evidence="1" type="ORF">CRM76_14760</name>
</gene>
<organism evidence="1 2">
    <name type="scientific">Edwardsiella tarda</name>
    <dbReference type="NCBI Taxonomy" id="636"/>
    <lineage>
        <taxon>Bacteria</taxon>
        <taxon>Pseudomonadati</taxon>
        <taxon>Pseudomonadota</taxon>
        <taxon>Gammaproteobacteria</taxon>
        <taxon>Enterobacterales</taxon>
        <taxon>Hafniaceae</taxon>
        <taxon>Edwardsiella</taxon>
    </lineage>
</organism>
<dbReference type="AlphaFoldDB" id="A0A2A7U486"/>
<dbReference type="Proteomes" id="UP000219788">
    <property type="component" value="Unassembled WGS sequence"/>
</dbReference>
<reference evidence="2" key="1">
    <citation type="submission" date="2017-09" db="EMBL/GenBank/DDBJ databases">
        <title>FDA dAtabase for Regulatory Grade micrObial Sequences (FDA-ARGOS): Supporting development and validation of Infectious Disease Dx tests.</title>
        <authorList>
            <person name="Goldberg B."/>
            <person name="Campos J."/>
            <person name="Tallon L."/>
            <person name="Sadzewicz L."/>
            <person name="Ott S."/>
            <person name="Zhao X."/>
            <person name="Nagaraj S."/>
            <person name="Vavikolanu K."/>
            <person name="Aluvathingal J."/>
            <person name="Nadendla S."/>
            <person name="Geyer C."/>
            <person name="Sichtig H."/>
        </authorList>
    </citation>
    <scope>NUCLEOTIDE SEQUENCE [LARGE SCALE GENOMIC DNA]</scope>
    <source>
        <strain evidence="2">FDAARGOS_370</strain>
    </source>
</reference>
<proteinExistence type="predicted"/>
<evidence type="ECO:0008006" key="3">
    <source>
        <dbReference type="Google" id="ProtNLM"/>
    </source>
</evidence>
<sequence length="63" mass="7582">MWMANEENFWRFYSDARGQWGWCVVAPTGYILRHSARFFVRRQACLADARRHGYQDQPLTVEE</sequence>
<dbReference type="EMBL" id="PDDV01000013">
    <property type="protein sequence ID" value="PEH73104.1"/>
    <property type="molecule type" value="Genomic_DNA"/>
</dbReference>
<comment type="caution">
    <text evidence="1">The sequence shown here is derived from an EMBL/GenBank/DDBJ whole genome shotgun (WGS) entry which is preliminary data.</text>
</comment>
<evidence type="ECO:0000313" key="1">
    <source>
        <dbReference type="EMBL" id="PEH73104.1"/>
    </source>
</evidence>
<accession>A0A2A7U486</accession>
<name>A0A2A7U486_EDWTA</name>